<dbReference type="EMBL" id="JACIGK010000025">
    <property type="protein sequence ID" value="MBB4267317.1"/>
    <property type="molecule type" value="Genomic_DNA"/>
</dbReference>
<dbReference type="AlphaFoldDB" id="A0A7W6WB99"/>
<dbReference type="Proteomes" id="UP000554286">
    <property type="component" value="Unassembled WGS sequence"/>
</dbReference>
<evidence type="ECO:0000313" key="2">
    <source>
        <dbReference type="Proteomes" id="UP000554286"/>
    </source>
</evidence>
<accession>A0A7W6WB99</accession>
<reference evidence="1 2" key="1">
    <citation type="submission" date="2020-08" db="EMBL/GenBank/DDBJ databases">
        <title>Genome sequencing of Purple Non-Sulfur Bacteria from various extreme environments.</title>
        <authorList>
            <person name="Mayer M."/>
        </authorList>
    </citation>
    <scope>NUCLEOTIDE SEQUENCE [LARGE SCALE GENOMIC DNA]</scope>
    <source>
        <strain evidence="1 2">JA131</strain>
    </source>
</reference>
<evidence type="ECO:0000313" key="1">
    <source>
        <dbReference type="EMBL" id="MBB4267317.1"/>
    </source>
</evidence>
<protein>
    <submittedName>
        <fullName evidence="1">Uncharacterized protein</fullName>
    </submittedName>
</protein>
<gene>
    <name evidence="1" type="ORF">GGD89_002958</name>
</gene>
<name>A0A7W6WB99_9PROT</name>
<comment type="caution">
    <text evidence="1">The sequence shown here is derived from an EMBL/GenBank/DDBJ whole genome shotgun (WGS) entry which is preliminary data.</text>
</comment>
<proteinExistence type="predicted"/>
<organism evidence="1 2">
    <name type="scientific">Roseospira visakhapatnamensis</name>
    <dbReference type="NCBI Taxonomy" id="390880"/>
    <lineage>
        <taxon>Bacteria</taxon>
        <taxon>Pseudomonadati</taxon>
        <taxon>Pseudomonadota</taxon>
        <taxon>Alphaproteobacteria</taxon>
        <taxon>Rhodospirillales</taxon>
        <taxon>Rhodospirillaceae</taxon>
        <taxon>Roseospira</taxon>
    </lineage>
</organism>
<sequence length="30" mass="3357">MSWFLEAFGDVPDLAPVSVDTHLSEGDHQR</sequence>
<keyword evidence="2" id="KW-1185">Reference proteome</keyword>